<dbReference type="EMBL" id="JAACJK010000163">
    <property type="protein sequence ID" value="KAF5326226.1"/>
    <property type="molecule type" value="Genomic_DNA"/>
</dbReference>
<feature type="transmembrane region" description="Helical" evidence="2">
    <location>
        <begin position="151"/>
        <end position="170"/>
    </location>
</feature>
<evidence type="ECO:0000313" key="4">
    <source>
        <dbReference type="Proteomes" id="UP000541558"/>
    </source>
</evidence>
<comment type="caution">
    <text evidence="3">The sequence shown here is derived from an EMBL/GenBank/DDBJ whole genome shotgun (WGS) entry which is preliminary data.</text>
</comment>
<dbReference type="OrthoDB" id="2562239at2759"/>
<evidence type="ECO:0000313" key="3">
    <source>
        <dbReference type="EMBL" id="KAF5326226.1"/>
    </source>
</evidence>
<reference evidence="3 4" key="1">
    <citation type="journal article" date="2020" name="ISME J.">
        <title>Uncovering the hidden diversity of litter-decomposition mechanisms in mushroom-forming fungi.</title>
        <authorList>
            <person name="Floudas D."/>
            <person name="Bentzer J."/>
            <person name="Ahren D."/>
            <person name="Johansson T."/>
            <person name="Persson P."/>
            <person name="Tunlid A."/>
        </authorList>
    </citation>
    <scope>NUCLEOTIDE SEQUENCE [LARGE SCALE GENOMIC DNA]</scope>
    <source>
        <strain evidence="3 4">CBS 175.51</strain>
    </source>
</reference>
<name>A0A8H5BN88_9AGAR</name>
<protein>
    <submittedName>
        <fullName evidence="3">Uncharacterized protein</fullName>
    </submittedName>
</protein>
<dbReference type="Proteomes" id="UP000541558">
    <property type="component" value="Unassembled WGS sequence"/>
</dbReference>
<feature type="compositionally biased region" description="Basic and acidic residues" evidence="1">
    <location>
        <begin position="129"/>
        <end position="141"/>
    </location>
</feature>
<keyword evidence="2" id="KW-0812">Transmembrane</keyword>
<feature type="transmembrane region" description="Helical" evidence="2">
    <location>
        <begin position="82"/>
        <end position="101"/>
    </location>
</feature>
<accession>A0A8H5BN88</accession>
<gene>
    <name evidence="3" type="ORF">D9611_000417</name>
</gene>
<feature type="transmembrane region" description="Helical" evidence="2">
    <location>
        <begin position="15"/>
        <end position="37"/>
    </location>
</feature>
<sequence>MFPVPVGGVPLPSEFGACIVFAIAYGLLVPFVVYRVFDRRSRTIVILGIILQILNSTVQFSMRAVATHRESLRASSAFLKYTQISFGMGFVTIASDLVNLLRCVQVNPTYGYGPEGRYDESPASQTKDVMLEPPREGDADHPRARRVIRRFALLMTLTVLASNITGSIAASRYAEQIFTDQARADM</sequence>
<feature type="region of interest" description="Disordered" evidence="1">
    <location>
        <begin position="115"/>
        <end position="141"/>
    </location>
</feature>
<organism evidence="3 4">
    <name type="scientific">Ephemerocybe angulata</name>
    <dbReference type="NCBI Taxonomy" id="980116"/>
    <lineage>
        <taxon>Eukaryota</taxon>
        <taxon>Fungi</taxon>
        <taxon>Dikarya</taxon>
        <taxon>Basidiomycota</taxon>
        <taxon>Agaricomycotina</taxon>
        <taxon>Agaricomycetes</taxon>
        <taxon>Agaricomycetidae</taxon>
        <taxon>Agaricales</taxon>
        <taxon>Agaricineae</taxon>
        <taxon>Psathyrellaceae</taxon>
        <taxon>Ephemerocybe</taxon>
    </lineage>
</organism>
<evidence type="ECO:0000256" key="2">
    <source>
        <dbReference type="SAM" id="Phobius"/>
    </source>
</evidence>
<dbReference type="AlphaFoldDB" id="A0A8H5BN88"/>
<keyword evidence="2" id="KW-1133">Transmembrane helix</keyword>
<feature type="transmembrane region" description="Helical" evidence="2">
    <location>
        <begin position="44"/>
        <end position="62"/>
    </location>
</feature>
<keyword evidence="2" id="KW-0472">Membrane</keyword>
<keyword evidence="4" id="KW-1185">Reference proteome</keyword>
<evidence type="ECO:0000256" key="1">
    <source>
        <dbReference type="SAM" id="MobiDB-lite"/>
    </source>
</evidence>
<proteinExistence type="predicted"/>